<keyword evidence="1 3" id="KW-0378">Hydrolase</keyword>
<evidence type="ECO:0000313" key="4">
    <source>
        <dbReference type="Proteomes" id="UP000216207"/>
    </source>
</evidence>
<reference evidence="3 4" key="1">
    <citation type="submission" date="2017-07" db="EMBL/GenBank/DDBJ databases">
        <title>Isolation and whole genome analysis of endospore-forming bacteria from heroin.</title>
        <authorList>
            <person name="Kalinowski J."/>
            <person name="Ahrens B."/>
            <person name="Al-Dilaimi A."/>
            <person name="Winkler A."/>
            <person name="Wibberg D."/>
            <person name="Schleenbecker U."/>
            <person name="Ruckert C."/>
            <person name="Wolfel R."/>
            <person name="Grass G."/>
        </authorList>
    </citation>
    <scope>NUCLEOTIDE SEQUENCE [LARGE SCALE GENOMIC DNA]</scope>
    <source>
        <strain evidence="3 4">7539</strain>
    </source>
</reference>
<evidence type="ECO:0000256" key="1">
    <source>
        <dbReference type="ARBA" id="ARBA00022801"/>
    </source>
</evidence>
<gene>
    <name evidence="3" type="ORF">CHH72_20255</name>
</gene>
<dbReference type="PRINTS" id="PR00111">
    <property type="entry name" value="ABHYDROLASE"/>
</dbReference>
<dbReference type="PANTHER" id="PTHR43798:SF31">
    <property type="entry name" value="AB HYDROLASE SUPERFAMILY PROTEIN YCLE"/>
    <property type="match status" value="1"/>
</dbReference>
<dbReference type="AlphaFoldDB" id="A0A268NUD4"/>
<dbReference type="Proteomes" id="UP000216207">
    <property type="component" value="Unassembled WGS sequence"/>
</dbReference>
<organism evidence="3 4">
    <name type="scientific">Shouchella clausii</name>
    <name type="common">Alkalihalobacillus clausii</name>
    <dbReference type="NCBI Taxonomy" id="79880"/>
    <lineage>
        <taxon>Bacteria</taxon>
        <taxon>Bacillati</taxon>
        <taxon>Bacillota</taxon>
        <taxon>Bacilli</taxon>
        <taxon>Bacillales</taxon>
        <taxon>Bacillaceae</taxon>
        <taxon>Shouchella</taxon>
    </lineage>
</organism>
<dbReference type="Gene3D" id="3.40.50.1820">
    <property type="entry name" value="alpha/beta hydrolase"/>
    <property type="match status" value="1"/>
</dbReference>
<comment type="caution">
    <text evidence="3">The sequence shown here is derived from an EMBL/GenBank/DDBJ whole genome shotgun (WGS) entry which is preliminary data.</text>
</comment>
<name>A0A268NUD4_SHOCL</name>
<dbReference type="PANTHER" id="PTHR43798">
    <property type="entry name" value="MONOACYLGLYCEROL LIPASE"/>
    <property type="match status" value="1"/>
</dbReference>
<dbReference type="InterPro" id="IPR000073">
    <property type="entry name" value="AB_hydrolase_1"/>
</dbReference>
<dbReference type="EMBL" id="NPCC01000042">
    <property type="protein sequence ID" value="PAE87113.1"/>
    <property type="molecule type" value="Genomic_DNA"/>
</dbReference>
<protein>
    <submittedName>
        <fullName evidence="3">Alpha/beta hydrolase</fullName>
    </submittedName>
</protein>
<accession>A0A268NUD4</accession>
<dbReference type="GO" id="GO:0016020">
    <property type="term" value="C:membrane"/>
    <property type="evidence" value="ECO:0007669"/>
    <property type="project" value="TreeGrafter"/>
</dbReference>
<dbReference type="SUPFAM" id="SSF53474">
    <property type="entry name" value="alpha/beta-Hydrolases"/>
    <property type="match status" value="1"/>
</dbReference>
<dbReference type="Pfam" id="PF00561">
    <property type="entry name" value="Abhydrolase_1"/>
    <property type="match status" value="1"/>
</dbReference>
<dbReference type="RefSeq" id="WP_063608627.1">
    <property type="nucleotide sequence ID" value="NZ_BOQQ01000008.1"/>
</dbReference>
<dbReference type="GO" id="GO:0016787">
    <property type="term" value="F:hydrolase activity"/>
    <property type="evidence" value="ECO:0007669"/>
    <property type="project" value="UniProtKB-KW"/>
</dbReference>
<dbReference type="InterPro" id="IPR050266">
    <property type="entry name" value="AB_hydrolase_sf"/>
</dbReference>
<sequence>MKLKQRVLEKDGCPIHYWVTANHRGPWLIFMHGAGTDHRMFAEQLHVIDETYGLLLWDARGHGLSRPIGTDFTIKLLIDDMLAIMTKEGIEKATFIGQSMGGNAAQELVFHHPDKVESLVLIDCTCNTQKMTFIEKGLITLTPLLLSLYPWKMLVNQSARASSIKPDVQAYLRECFHTVGRKDFPKIFQGMQDCLHEEETYHIQKRFLLVCGVNDQTGNIKKTAPRWAKREPNGEFYWIDNASHCAHQDNPEAFNKVFLSFLDNVYSSHSDNG</sequence>
<feature type="domain" description="AB hydrolase-1" evidence="2">
    <location>
        <begin position="26"/>
        <end position="124"/>
    </location>
</feature>
<dbReference type="InterPro" id="IPR029058">
    <property type="entry name" value="AB_hydrolase_fold"/>
</dbReference>
<evidence type="ECO:0000259" key="2">
    <source>
        <dbReference type="Pfam" id="PF00561"/>
    </source>
</evidence>
<evidence type="ECO:0000313" key="3">
    <source>
        <dbReference type="EMBL" id="PAE87113.1"/>
    </source>
</evidence>
<proteinExistence type="predicted"/>